<accession>A0A9X2YWU1</accession>
<keyword evidence="2" id="KW-1185">Reference proteome</keyword>
<gene>
    <name evidence="1" type="ORF">OIU83_20095</name>
</gene>
<evidence type="ECO:0000313" key="2">
    <source>
        <dbReference type="Proteomes" id="UP001151079"/>
    </source>
</evidence>
<name>A0A9X2YWU1_9FLAO</name>
<sequence length="184" mass="21851">MKKFDLETLKKLRKGNDTYCRYITIDNNNDTIEVYLKENRDSYQETIIYLNTPIKKRLMYDKQTLNVVKEIESFYDCIIGFRREYDKKGKLLEEIDTDEPYKFSWKDLVEKMKMEYNIDLMDFKDQIKKSNLVSSLSRNAQAMKYCITLPCEFTPHGAREQRFEIDATTGKTISHIGNSGKINF</sequence>
<organism evidence="1 2">
    <name type="scientific">Flavobacterium shii</name>
    <dbReference type="NCBI Taxonomy" id="2987687"/>
    <lineage>
        <taxon>Bacteria</taxon>
        <taxon>Pseudomonadati</taxon>
        <taxon>Bacteroidota</taxon>
        <taxon>Flavobacteriia</taxon>
        <taxon>Flavobacteriales</taxon>
        <taxon>Flavobacteriaceae</taxon>
        <taxon>Flavobacterium</taxon>
    </lineage>
</organism>
<proteinExistence type="predicted"/>
<reference evidence="1" key="1">
    <citation type="submission" date="2022-10" db="EMBL/GenBank/DDBJ databases">
        <title>Two novel species of Flavobacterium.</title>
        <authorList>
            <person name="Liu Q."/>
            <person name="Xin Y.-H."/>
        </authorList>
    </citation>
    <scope>NUCLEOTIDE SEQUENCE</scope>
    <source>
        <strain evidence="1">LS1R49</strain>
    </source>
</reference>
<dbReference type="Proteomes" id="UP001151079">
    <property type="component" value="Unassembled WGS sequence"/>
</dbReference>
<dbReference type="EMBL" id="JAOZEW010000025">
    <property type="protein sequence ID" value="MCV9929973.1"/>
    <property type="molecule type" value="Genomic_DNA"/>
</dbReference>
<dbReference type="AlphaFoldDB" id="A0A9X2YWU1"/>
<dbReference type="RefSeq" id="WP_264208056.1">
    <property type="nucleotide sequence ID" value="NZ_JAOZEW010000025.1"/>
</dbReference>
<comment type="caution">
    <text evidence="1">The sequence shown here is derived from an EMBL/GenBank/DDBJ whole genome shotgun (WGS) entry which is preliminary data.</text>
</comment>
<protein>
    <submittedName>
        <fullName evidence="1">Uncharacterized protein</fullName>
    </submittedName>
</protein>
<evidence type="ECO:0000313" key="1">
    <source>
        <dbReference type="EMBL" id="MCV9929973.1"/>
    </source>
</evidence>